<comment type="caution">
    <text evidence="2">The sequence shown here is derived from an EMBL/GenBank/DDBJ whole genome shotgun (WGS) entry which is preliminary data.</text>
</comment>
<accession>A0A4Q4MMX3</accession>
<protein>
    <submittedName>
        <fullName evidence="2">Uncharacterized protein</fullName>
    </submittedName>
</protein>
<evidence type="ECO:0000313" key="3">
    <source>
        <dbReference type="Proteomes" id="UP000291422"/>
    </source>
</evidence>
<dbReference type="AlphaFoldDB" id="A0A4Q4MMX3"/>
<evidence type="ECO:0000256" key="1">
    <source>
        <dbReference type="SAM" id="SignalP"/>
    </source>
</evidence>
<reference evidence="3" key="1">
    <citation type="journal article" date="2019" name="bioRxiv">
        <title>Genomics, evolutionary history and diagnostics of the Alternaria alternata species group including apple and Asian pear pathotypes.</title>
        <authorList>
            <person name="Armitage A.D."/>
            <person name="Cockerton H.M."/>
            <person name="Sreenivasaprasad S."/>
            <person name="Woodhall J.W."/>
            <person name="Lane C.R."/>
            <person name="Harrison R.J."/>
            <person name="Clarkson J.P."/>
        </authorList>
    </citation>
    <scope>NUCLEOTIDE SEQUENCE [LARGE SCALE GENOMIC DNA]</scope>
    <source>
        <strain evidence="3">FERA 1177</strain>
    </source>
</reference>
<proteinExistence type="predicted"/>
<sequence length="159" mass="16962">MNSLFAIFTAALGVLSCTISATAVSRDHELSAGNPEISVDHMAVGHLEVIDPRFPGVTFAGTAQSVSEQIMALEPETLPDVDVDNMEIAQPRSLHGRSSINCNWGGAILGRKSCIDGFNALTELGSDKCCVRGELNHCALISCSYKCGVYLCNKVFFGH</sequence>
<gene>
    <name evidence="2" type="ORF">AA0117_g13305</name>
</gene>
<dbReference type="Proteomes" id="UP000291422">
    <property type="component" value="Unassembled WGS sequence"/>
</dbReference>
<feature type="signal peptide" evidence="1">
    <location>
        <begin position="1"/>
        <end position="16"/>
    </location>
</feature>
<name>A0A4Q4MMX3_ALTAL</name>
<dbReference type="EMBL" id="PDXD01000209">
    <property type="protein sequence ID" value="RYN55265.1"/>
    <property type="molecule type" value="Genomic_DNA"/>
</dbReference>
<feature type="chain" id="PRO_5020202402" evidence="1">
    <location>
        <begin position="17"/>
        <end position="159"/>
    </location>
</feature>
<organism evidence="2 3">
    <name type="scientific">Alternaria alternata</name>
    <name type="common">Alternaria rot fungus</name>
    <name type="synonym">Torula alternata</name>
    <dbReference type="NCBI Taxonomy" id="5599"/>
    <lineage>
        <taxon>Eukaryota</taxon>
        <taxon>Fungi</taxon>
        <taxon>Dikarya</taxon>
        <taxon>Ascomycota</taxon>
        <taxon>Pezizomycotina</taxon>
        <taxon>Dothideomycetes</taxon>
        <taxon>Pleosporomycetidae</taxon>
        <taxon>Pleosporales</taxon>
        <taxon>Pleosporineae</taxon>
        <taxon>Pleosporaceae</taxon>
        <taxon>Alternaria</taxon>
        <taxon>Alternaria sect. Alternaria</taxon>
        <taxon>Alternaria alternata complex</taxon>
    </lineage>
</organism>
<keyword evidence="1" id="KW-0732">Signal</keyword>
<evidence type="ECO:0000313" key="2">
    <source>
        <dbReference type="EMBL" id="RYN55265.1"/>
    </source>
</evidence>